<evidence type="ECO:0000256" key="1">
    <source>
        <dbReference type="SAM" id="MobiDB-lite"/>
    </source>
</evidence>
<dbReference type="InterPro" id="IPR001849">
    <property type="entry name" value="PH_domain"/>
</dbReference>
<dbReference type="Pfam" id="PF00169">
    <property type="entry name" value="PH"/>
    <property type="match status" value="1"/>
</dbReference>
<name>A0ABP1QXA3_9HEXA</name>
<feature type="domain" description="SEC7" evidence="3">
    <location>
        <begin position="252"/>
        <end position="439"/>
    </location>
</feature>
<feature type="region of interest" description="Disordered" evidence="1">
    <location>
        <begin position="599"/>
        <end position="653"/>
    </location>
</feature>
<dbReference type="Gene3D" id="2.30.29.30">
    <property type="entry name" value="Pleckstrin-homology domain (PH domain)/Phosphotyrosine-binding domain (PTB)"/>
    <property type="match status" value="1"/>
</dbReference>
<dbReference type="EMBL" id="CAXLJM020000049">
    <property type="protein sequence ID" value="CAL8114234.1"/>
    <property type="molecule type" value="Genomic_DNA"/>
</dbReference>
<dbReference type="CDD" id="cd00171">
    <property type="entry name" value="Sec7"/>
    <property type="match status" value="1"/>
</dbReference>
<evidence type="ECO:0000259" key="3">
    <source>
        <dbReference type="PROSITE" id="PS50190"/>
    </source>
</evidence>
<organism evidence="4 5">
    <name type="scientific">Orchesella dallaii</name>
    <dbReference type="NCBI Taxonomy" id="48710"/>
    <lineage>
        <taxon>Eukaryota</taxon>
        <taxon>Metazoa</taxon>
        <taxon>Ecdysozoa</taxon>
        <taxon>Arthropoda</taxon>
        <taxon>Hexapoda</taxon>
        <taxon>Collembola</taxon>
        <taxon>Entomobryomorpha</taxon>
        <taxon>Entomobryoidea</taxon>
        <taxon>Orchesellidae</taxon>
        <taxon>Orchesellinae</taxon>
        <taxon>Orchesella</taxon>
    </lineage>
</organism>
<feature type="region of interest" description="Disordered" evidence="1">
    <location>
        <begin position="1"/>
        <end position="30"/>
    </location>
</feature>
<dbReference type="Proteomes" id="UP001642540">
    <property type="component" value="Unassembled WGS sequence"/>
</dbReference>
<accession>A0ABP1QXA3</accession>
<dbReference type="InterPro" id="IPR035999">
    <property type="entry name" value="Sec7_dom_sf"/>
</dbReference>
<feature type="compositionally biased region" description="Low complexity" evidence="1">
    <location>
        <begin position="194"/>
        <end position="216"/>
    </location>
</feature>
<dbReference type="SMART" id="SM00233">
    <property type="entry name" value="PH"/>
    <property type="match status" value="1"/>
</dbReference>
<dbReference type="InterPro" id="IPR011993">
    <property type="entry name" value="PH-like_dom_sf"/>
</dbReference>
<dbReference type="SUPFAM" id="SSF48425">
    <property type="entry name" value="Sec7 domain"/>
    <property type="match status" value="1"/>
</dbReference>
<feature type="region of interest" description="Disordered" evidence="1">
    <location>
        <begin position="76"/>
        <end position="113"/>
    </location>
</feature>
<sequence>MSVFATLRRKRDRSKGAPSHGTVLVSETKTEPIFNSTPNLHKINPNAKLPPIVFNQKKKESSAVFYPDEFDDTIVEDEDGERYGGFGSRRSSSATETETRGGSGSGKYGKNKGSGSLRHFASMISMFGSLKRTKSTRKMAYCSTQTFEPEKREGTDFMRDRVHGKSPDPELHSSKSALSSSQPSNESTTCLYDGDNGNGKTNLTNNTEPGVRSSSSSDDDDSRRNSIMDNVSKSSSTVRQDDDHNFDYTNTKTEEELKRTKFIIQGVKKFNMDHKKGIEFLIEHDIVQNTPEDVAKFLKYGEGLSKKAIGNYLGEHIDFNEDVLQAFLDLHDFKDLILVQALREFLWSFRLPGEAQKIDRMMEAFAKRYCQSNPGIFTCSDTCYLLSYSVIMLNTLLHNPSVKDKPTLERFVLMNRDVDSGQSLNKAFLVHLYNSILAEPFKIPPEDANDLVLTFFNPDIEGWLWKQGGYKTWKRRWFILSNNCLYYFKFTTDKSPRGIIPLENVNAKEVSSSKSNELFPFILYKKSSSSMPSDVIKTCKTLSNGNTVLSQYHTITVASINQDDRRKWVQSINQNNSNSDFYDVLTIKKRNLEALRLQNTREQRSGTPPVVNTPRVRKSLISQPSTAPNFEFRDKLPPELLAPAGPRKDPNNYFKNTVFSSSASISSGSAIEPDSSYGSFSDISRSRSESRILDCSRDGSISSVEHDTGSLGSRGNIVAEERSPRGAFSSDRKASSSDSEFISNDARYDLPKKLSVIEESQNQSDRSSSSSGANVIDEDSNSHPICLGYRKLSEEIYVGDNASHFTGAYMSDSANSDNFPTQNTRNTKCTNLERSTENRHKFLSVPKELSIKSKKVVDEIRDDVLTCTTVGYSRSGSIESDV</sequence>
<dbReference type="SMART" id="SM00222">
    <property type="entry name" value="Sec7"/>
    <property type="match status" value="1"/>
</dbReference>
<dbReference type="PROSITE" id="PS50190">
    <property type="entry name" value="SEC7"/>
    <property type="match status" value="1"/>
</dbReference>
<dbReference type="Gene3D" id="1.10.1000.11">
    <property type="entry name" value="Arf Nucleotide-binding Site Opener,domain 2"/>
    <property type="match status" value="1"/>
</dbReference>
<feature type="region of interest" description="Disordered" evidence="1">
    <location>
        <begin position="758"/>
        <end position="777"/>
    </location>
</feature>
<feature type="region of interest" description="Disordered" evidence="1">
    <location>
        <begin position="143"/>
        <end position="247"/>
    </location>
</feature>
<protein>
    <recommendedName>
        <fullName evidence="6">Cytohesin-1</fullName>
    </recommendedName>
</protein>
<comment type="caution">
    <text evidence="4">The sequence shown here is derived from an EMBL/GenBank/DDBJ whole genome shotgun (WGS) entry which is preliminary data.</text>
</comment>
<proteinExistence type="predicted"/>
<feature type="region of interest" description="Disordered" evidence="1">
    <location>
        <begin position="691"/>
        <end position="742"/>
    </location>
</feature>
<dbReference type="InterPro" id="IPR000904">
    <property type="entry name" value="Sec7_dom"/>
</dbReference>
<keyword evidence="5" id="KW-1185">Reference proteome</keyword>
<dbReference type="PROSITE" id="PS50003">
    <property type="entry name" value="PH_DOMAIN"/>
    <property type="match status" value="1"/>
</dbReference>
<feature type="compositionally biased region" description="Polar residues" evidence="1">
    <location>
        <begin position="227"/>
        <end position="238"/>
    </location>
</feature>
<reference evidence="4 5" key="1">
    <citation type="submission" date="2024-08" db="EMBL/GenBank/DDBJ databases">
        <authorList>
            <person name="Cucini C."/>
            <person name="Frati F."/>
        </authorList>
    </citation>
    <scope>NUCLEOTIDE SEQUENCE [LARGE SCALE GENOMIC DNA]</scope>
</reference>
<dbReference type="SUPFAM" id="SSF50729">
    <property type="entry name" value="PH domain-like"/>
    <property type="match status" value="1"/>
</dbReference>
<feature type="compositionally biased region" description="Basic and acidic residues" evidence="1">
    <location>
        <begin position="719"/>
        <end position="735"/>
    </location>
</feature>
<evidence type="ECO:0000313" key="4">
    <source>
        <dbReference type="EMBL" id="CAL8114234.1"/>
    </source>
</evidence>
<gene>
    <name evidence="4" type="ORF">ODALV1_LOCUS16373</name>
</gene>
<feature type="compositionally biased region" description="Low complexity" evidence="1">
    <location>
        <begin position="760"/>
        <end position="771"/>
    </location>
</feature>
<evidence type="ECO:0000259" key="2">
    <source>
        <dbReference type="PROSITE" id="PS50003"/>
    </source>
</evidence>
<feature type="domain" description="PH" evidence="2">
    <location>
        <begin position="457"/>
        <end position="577"/>
    </location>
</feature>
<dbReference type="PANTHER" id="PTHR10663">
    <property type="entry name" value="GUANYL-NUCLEOTIDE EXCHANGE FACTOR"/>
    <property type="match status" value="1"/>
</dbReference>
<dbReference type="Pfam" id="PF01369">
    <property type="entry name" value="Sec7"/>
    <property type="match status" value="1"/>
</dbReference>
<feature type="compositionally biased region" description="Basic and acidic residues" evidence="1">
    <location>
        <begin position="148"/>
        <end position="173"/>
    </location>
</feature>
<dbReference type="Gene3D" id="1.10.220.20">
    <property type="match status" value="1"/>
</dbReference>
<evidence type="ECO:0000313" key="5">
    <source>
        <dbReference type="Proteomes" id="UP001642540"/>
    </source>
</evidence>
<dbReference type="InterPro" id="IPR023394">
    <property type="entry name" value="Sec7_C_sf"/>
</dbReference>
<evidence type="ECO:0008006" key="6">
    <source>
        <dbReference type="Google" id="ProtNLM"/>
    </source>
</evidence>
<dbReference type="PANTHER" id="PTHR10663:SF402">
    <property type="entry name" value="MIP16918P"/>
    <property type="match status" value="1"/>
</dbReference>
<feature type="compositionally biased region" description="Low complexity" evidence="1">
    <location>
        <begin position="174"/>
        <end position="184"/>
    </location>
</feature>